<proteinExistence type="predicted"/>
<dbReference type="Proteomes" id="UP000011919">
    <property type="component" value="Unassembled WGS sequence"/>
</dbReference>
<reference evidence="2 3" key="1">
    <citation type="journal article" date="2013" name="Genome Announc.">
        <title>Draft Genome Sequence of Bhargavaea cecembensis Strain DSE10T, Isolated from a Deep-Sea Sediment Sample Collected at a Depth of 5,904 m from the Chagos-Laccadive Ridge System in the Indian Ocean.</title>
        <authorList>
            <person name="Shivaji S."/>
            <person name="Ara S."/>
            <person name="Begum Z."/>
            <person name="Ruth M."/>
            <person name="Singh A."/>
            <person name="Kumar Pinnaka A."/>
        </authorList>
    </citation>
    <scope>NUCLEOTIDE SEQUENCE [LARGE SCALE GENOMIC DNA]</scope>
    <source>
        <strain evidence="2 3">DSE10</strain>
    </source>
</reference>
<dbReference type="RefSeq" id="WP_008298599.1">
    <property type="nucleotide sequence ID" value="NZ_AOFT01000006.1"/>
</dbReference>
<organism evidence="2 3">
    <name type="scientific">Bhargavaea cecembensis DSE10</name>
    <dbReference type="NCBI Taxonomy" id="1235279"/>
    <lineage>
        <taxon>Bacteria</taxon>
        <taxon>Bacillati</taxon>
        <taxon>Bacillota</taxon>
        <taxon>Bacilli</taxon>
        <taxon>Bacillales</taxon>
        <taxon>Caryophanaceae</taxon>
        <taxon>Bhargavaea</taxon>
    </lineage>
</organism>
<feature type="signal peptide" evidence="1">
    <location>
        <begin position="1"/>
        <end position="28"/>
    </location>
</feature>
<protein>
    <submittedName>
        <fullName evidence="2">Uncharacterized protein</fullName>
    </submittedName>
</protein>
<keyword evidence="1" id="KW-0732">Signal</keyword>
<sequence length="224" mass="23669">MKQKKLMVFLSMVLLFSSFILGTGNAEASTGAAQQDVTKPELSQETIELADPFIILKNNRFVVVDANSLIKVIGKDDFVKVKQELAEKNAVLSGVTSKEFEAAHVTGNTVEFINETSGFSTLASKGKNGISVHWWGYKVYLNDNLTNTTAQALAAGGGGAAIAAIWAPFISAPTAVVKAVAASAAIVLGGASAMFYKTNKGNGVYLRFTGIVPHAVIYTGMFAQ</sequence>
<evidence type="ECO:0000313" key="3">
    <source>
        <dbReference type="Proteomes" id="UP000011919"/>
    </source>
</evidence>
<dbReference type="EMBL" id="AOFT01000006">
    <property type="protein sequence ID" value="EMR06529.1"/>
    <property type="molecule type" value="Genomic_DNA"/>
</dbReference>
<dbReference type="AlphaFoldDB" id="M7P7M9"/>
<dbReference type="eggNOG" id="ENOG50308UJ">
    <property type="taxonomic scope" value="Bacteria"/>
</dbReference>
<feature type="chain" id="PRO_5004082786" evidence="1">
    <location>
        <begin position="29"/>
        <end position="224"/>
    </location>
</feature>
<gene>
    <name evidence="2" type="ORF">C772_01424</name>
</gene>
<keyword evidence="3" id="KW-1185">Reference proteome</keyword>
<evidence type="ECO:0000313" key="2">
    <source>
        <dbReference type="EMBL" id="EMR06529.1"/>
    </source>
</evidence>
<evidence type="ECO:0000256" key="1">
    <source>
        <dbReference type="SAM" id="SignalP"/>
    </source>
</evidence>
<name>M7P7M9_9BACL</name>
<accession>M7P7M9</accession>
<comment type="caution">
    <text evidence="2">The sequence shown here is derived from an EMBL/GenBank/DDBJ whole genome shotgun (WGS) entry which is preliminary data.</text>
</comment>
<dbReference type="OrthoDB" id="2364035at2"/>